<feature type="short sequence motif" description="HXTX 1" evidence="2">
    <location>
        <begin position="40"/>
        <end position="43"/>
    </location>
</feature>
<comment type="function">
    <text evidence="2">Hydrolyzes RNA 2',3'-cyclic phosphodiester to an RNA 2'-phosphomonoester.</text>
</comment>
<feature type="active site" description="Proton donor" evidence="2">
    <location>
        <position position="40"/>
    </location>
</feature>
<name>A0A0K6GWU9_9NEIS</name>
<dbReference type="OrthoDB" id="7061261at2"/>
<dbReference type="EC" id="3.1.4.58" evidence="2"/>
<dbReference type="HAMAP" id="MF_01940">
    <property type="entry name" value="RNA_CPDase"/>
    <property type="match status" value="1"/>
</dbReference>
<gene>
    <name evidence="3" type="ORF">Ga0061063_1554</name>
</gene>
<dbReference type="RefSeq" id="WP_054285605.1">
    <property type="nucleotide sequence ID" value="NZ_CYHA01000003.1"/>
</dbReference>
<feature type="active site" description="Proton acceptor" evidence="2">
    <location>
        <position position="122"/>
    </location>
</feature>
<dbReference type="PANTHER" id="PTHR35561">
    <property type="entry name" value="RNA 2',3'-CYCLIC PHOSPHODIESTERASE"/>
    <property type="match status" value="1"/>
</dbReference>
<evidence type="ECO:0000256" key="2">
    <source>
        <dbReference type="HAMAP-Rule" id="MF_01940"/>
    </source>
</evidence>
<keyword evidence="3" id="KW-0436">Ligase</keyword>
<dbReference type="AlphaFoldDB" id="A0A0K6GWU9"/>
<evidence type="ECO:0000313" key="3">
    <source>
        <dbReference type="EMBL" id="CUA83060.1"/>
    </source>
</evidence>
<dbReference type="NCBIfam" id="TIGR02258">
    <property type="entry name" value="2_5_ligase"/>
    <property type="match status" value="1"/>
</dbReference>
<protein>
    <recommendedName>
        <fullName evidence="2">RNA 2',3'-cyclic phosphodiesterase</fullName>
        <shortName evidence="2">RNA 2',3'-CPDase</shortName>
        <ecNumber evidence="2">3.1.4.58</ecNumber>
    </recommendedName>
</protein>
<dbReference type="InterPro" id="IPR009097">
    <property type="entry name" value="Cyclic_Pdiesterase"/>
</dbReference>
<dbReference type="InterPro" id="IPR004175">
    <property type="entry name" value="RNA_CPDase"/>
</dbReference>
<dbReference type="GO" id="GO:0016874">
    <property type="term" value="F:ligase activity"/>
    <property type="evidence" value="ECO:0007669"/>
    <property type="project" value="UniProtKB-KW"/>
</dbReference>
<dbReference type="Proteomes" id="UP000243535">
    <property type="component" value="Unassembled WGS sequence"/>
</dbReference>
<dbReference type="SUPFAM" id="SSF55144">
    <property type="entry name" value="LigT-like"/>
    <property type="match status" value="1"/>
</dbReference>
<dbReference type="Pfam" id="PF13563">
    <property type="entry name" value="2_5_RNA_ligase2"/>
    <property type="match status" value="1"/>
</dbReference>
<dbReference type="GO" id="GO:0008664">
    <property type="term" value="F:RNA 2',3'-cyclic 3'-phosphodiesterase activity"/>
    <property type="evidence" value="ECO:0007669"/>
    <property type="project" value="UniProtKB-EC"/>
</dbReference>
<dbReference type="GO" id="GO:0004113">
    <property type="term" value="F:2',3'-cyclic-nucleotide 3'-phosphodiesterase activity"/>
    <property type="evidence" value="ECO:0007669"/>
    <property type="project" value="InterPro"/>
</dbReference>
<proteinExistence type="inferred from homology"/>
<dbReference type="EMBL" id="CYHA01000003">
    <property type="protein sequence ID" value="CUA83060.1"/>
    <property type="molecule type" value="Genomic_DNA"/>
</dbReference>
<keyword evidence="4" id="KW-1185">Reference proteome</keyword>
<dbReference type="STRING" id="375574.GCA_001418035_01343"/>
<feature type="short sequence motif" description="HXTX 2" evidence="2">
    <location>
        <begin position="122"/>
        <end position="125"/>
    </location>
</feature>
<organism evidence="3 4">
    <name type="scientific">Gulbenkiania indica</name>
    <dbReference type="NCBI Taxonomy" id="375574"/>
    <lineage>
        <taxon>Bacteria</taxon>
        <taxon>Pseudomonadati</taxon>
        <taxon>Pseudomonadota</taxon>
        <taxon>Betaproteobacteria</taxon>
        <taxon>Neisseriales</taxon>
        <taxon>Chromobacteriaceae</taxon>
        <taxon>Gulbenkiania</taxon>
    </lineage>
</organism>
<reference evidence="4" key="1">
    <citation type="submission" date="2015-08" db="EMBL/GenBank/DDBJ databases">
        <authorList>
            <person name="Varghese N."/>
        </authorList>
    </citation>
    <scope>NUCLEOTIDE SEQUENCE [LARGE SCALE GENOMIC DNA]</scope>
    <source>
        <strain evidence="4">DSM 17901</strain>
    </source>
</reference>
<keyword evidence="1 2" id="KW-0378">Hydrolase</keyword>
<comment type="catalytic activity">
    <reaction evidence="2">
        <text>a 3'-end 2',3'-cyclophospho-ribonucleotide-RNA + H2O = a 3'-end 2'-phospho-ribonucleotide-RNA + H(+)</text>
        <dbReference type="Rhea" id="RHEA:11828"/>
        <dbReference type="Rhea" id="RHEA-COMP:10464"/>
        <dbReference type="Rhea" id="RHEA-COMP:17353"/>
        <dbReference type="ChEBI" id="CHEBI:15377"/>
        <dbReference type="ChEBI" id="CHEBI:15378"/>
        <dbReference type="ChEBI" id="CHEBI:83064"/>
        <dbReference type="ChEBI" id="CHEBI:173113"/>
        <dbReference type="EC" id="3.1.4.58"/>
    </reaction>
</comment>
<dbReference type="Gene3D" id="3.90.1140.10">
    <property type="entry name" value="Cyclic phosphodiesterase"/>
    <property type="match status" value="1"/>
</dbReference>
<dbReference type="PANTHER" id="PTHR35561:SF1">
    <property type="entry name" value="RNA 2',3'-CYCLIC PHOSPHODIESTERASE"/>
    <property type="match status" value="1"/>
</dbReference>
<evidence type="ECO:0000313" key="4">
    <source>
        <dbReference type="Proteomes" id="UP000243535"/>
    </source>
</evidence>
<evidence type="ECO:0000256" key="1">
    <source>
        <dbReference type="ARBA" id="ARBA00022801"/>
    </source>
</evidence>
<sequence>MRLFFAVWPDAALRKALTRWVQPALLQDAGGRGSASANLHLTLAFLGEIAATRLPVLQTLAQRVAEAATAHDWLLDHTTVWKNGIGLVAGPCPTALARLAEGLKQALSDAGFAIEARRYRPHITLLRQGRPQPYQALESRLCLRVDHLALVVSENGPQGVRYRTLFQVAFPPGPAA</sequence>
<accession>A0A0K6GWU9</accession>
<comment type="similarity">
    <text evidence="2">Belongs to the 2H phosphoesterase superfamily. ThpR family.</text>
</comment>